<feature type="transmembrane region" description="Helical" evidence="9">
    <location>
        <begin position="517"/>
        <end position="540"/>
    </location>
</feature>
<protein>
    <recommendedName>
        <fullName evidence="10">ABC transporter domain-containing protein</fullName>
    </recommendedName>
</protein>
<dbReference type="InterPro" id="IPR043926">
    <property type="entry name" value="ABCG_dom"/>
</dbReference>
<evidence type="ECO:0000256" key="3">
    <source>
        <dbReference type="ARBA" id="ARBA00022448"/>
    </source>
</evidence>
<dbReference type="InterPro" id="IPR003593">
    <property type="entry name" value="AAA+_ATPase"/>
</dbReference>
<dbReference type="PANTHER" id="PTHR48042">
    <property type="entry name" value="ABC TRANSPORTER G FAMILY MEMBER 11"/>
    <property type="match status" value="1"/>
</dbReference>
<dbReference type="InterPro" id="IPR013525">
    <property type="entry name" value="ABC2_TM"/>
</dbReference>
<keyword evidence="8 9" id="KW-0472">Membrane</keyword>
<evidence type="ECO:0000259" key="10">
    <source>
        <dbReference type="PROSITE" id="PS50893"/>
    </source>
</evidence>
<evidence type="ECO:0000313" key="12">
    <source>
        <dbReference type="Proteomes" id="UP000822688"/>
    </source>
</evidence>
<keyword evidence="3" id="KW-0813">Transport</keyword>
<accession>A0A8T0IQI6</accession>
<dbReference type="EMBL" id="CM026423">
    <property type="protein sequence ID" value="KAG0585097.1"/>
    <property type="molecule type" value="Genomic_DNA"/>
</dbReference>
<dbReference type="InterPro" id="IPR017871">
    <property type="entry name" value="ABC_transporter-like_CS"/>
</dbReference>
<evidence type="ECO:0000256" key="8">
    <source>
        <dbReference type="ARBA" id="ARBA00023136"/>
    </source>
</evidence>
<dbReference type="Proteomes" id="UP000822688">
    <property type="component" value="Chromosome 3"/>
</dbReference>
<dbReference type="AlphaFoldDB" id="A0A8T0IQI6"/>
<dbReference type="GO" id="GO:0140359">
    <property type="term" value="F:ABC-type transporter activity"/>
    <property type="evidence" value="ECO:0007669"/>
    <property type="project" value="InterPro"/>
</dbReference>
<organism evidence="11 12">
    <name type="scientific">Ceratodon purpureus</name>
    <name type="common">Fire moss</name>
    <name type="synonym">Dicranum purpureum</name>
    <dbReference type="NCBI Taxonomy" id="3225"/>
    <lineage>
        <taxon>Eukaryota</taxon>
        <taxon>Viridiplantae</taxon>
        <taxon>Streptophyta</taxon>
        <taxon>Embryophyta</taxon>
        <taxon>Bryophyta</taxon>
        <taxon>Bryophytina</taxon>
        <taxon>Bryopsida</taxon>
        <taxon>Dicranidae</taxon>
        <taxon>Pseudoditrichales</taxon>
        <taxon>Ditrichaceae</taxon>
        <taxon>Ceratodon</taxon>
    </lineage>
</organism>
<dbReference type="EMBL" id="CM026423">
    <property type="protein sequence ID" value="KAG0585096.1"/>
    <property type="molecule type" value="Genomic_DNA"/>
</dbReference>
<dbReference type="GO" id="GO:0005524">
    <property type="term" value="F:ATP binding"/>
    <property type="evidence" value="ECO:0007669"/>
    <property type="project" value="UniProtKB-KW"/>
</dbReference>
<feature type="transmembrane region" description="Helical" evidence="9">
    <location>
        <begin position="546"/>
        <end position="566"/>
    </location>
</feature>
<dbReference type="PANTHER" id="PTHR48042:SF11">
    <property type="entry name" value="ABC TRANSPORTER G FAMILY MEMBER 11"/>
    <property type="match status" value="1"/>
</dbReference>
<evidence type="ECO:0000256" key="7">
    <source>
        <dbReference type="ARBA" id="ARBA00022989"/>
    </source>
</evidence>
<dbReference type="Pfam" id="PF19055">
    <property type="entry name" value="ABC2_membrane_7"/>
    <property type="match status" value="1"/>
</dbReference>
<keyword evidence="12" id="KW-1185">Reference proteome</keyword>
<evidence type="ECO:0000256" key="6">
    <source>
        <dbReference type="ARBA" id="ARBA00022840"/>
    </source>
</evidence>
<keyword evidence="5" id="KW-0547">Nucleotide-binding</keyword>
<feature type="transmembrane region" description="Helical" evidence="9">
    <location>
        <begin position="634"/>
        <end position="655"/>
    </location>
</feature>
<feature type="transmembrane region" description="Helical" evidence="9">
    <location>
        <begin position="481"/>
        <end position="508"/>
    </location>
</feature>
<feature type="transmembrane region" description="Helical" evidence="9">
    <location>
        <begin position="440"/>
        <end position="461"/>
    </location>
</feature>
<dbReference type="SMART" id="SM00382">
    <property type="entry name" value="AAA"/>
    <property type="match status" value="1"/>
</dbReference>
<reference evidence="11" key="1">
    <citation type="submission" date="2020-06" db="EMBL/GenBank/DDBJ databases">
        <title>WGS assembly of Ceratodon purpureus strain R40.</title>
        <authorList>
            <person name="Carey S.B."/>
            <person name="Jenkins J."/>
            <person name="Shu S."/>
            <person name="Lovell J.T."/>
            <person name="Sreedasyam A."/>
            <person name="Maumus F."/>
            <person name="Tiley G.P."/>
            <person name="Fernandez-Pozo N."/>
            <person name="Barry K."/>
            <person name="Chen C."/>
            <person name="Wang M."/>
            <person name="Lipzen A."/>
            <person name="Daum C."/>
            <person name="Saski C.A."/>
            <person name="Payton A.C."/>
            <person name="Mcbreen J.C."/>
            <person name="Conrad R.E."/>
            <person name="Kollar L.M."/>
            <person name="Olsson S."/>
            <person name="Huttunen S."/>
            <person name="Landis J.B."/>
            <person name="Wickett N.J."/>
            <person name="Johnson M.G."/>
            <person name="Rensing S.A."/>
            <person name="Grimwood J."/>
            <person name="Schmutz J."/>
            <person name="Mcdaniel S.F."/>
        </authorList>
    </citation>
    <scope>NUCLEOTIDE SEQUENCE</scope>
    <source>
        <strain evidence="11">R40</strain>
    </source>
</reference>
<dbReference type="PROSITE" id="PS00211">
    <property type="entry name" value="ABC_TRANSPORTER_1"/>
    <property type="match status" value="1"/>
</dbReference>
<evidence type="ECO:0000256" key="5">
    <source>
        <dbReference type="ARBA" id="ARBA00022741"/>
    </source>
</evidence>
<evidence type="ECO:0000256" key="9">
    <source>
        <dbReference type="SAM" id="Phobius"/>
    </source>
</evidence>
<dbReference type="Pfam" id="PF01061">
    <property type="entry name" value="ABC2_membrane"/>
    <property type="match status" value="1"/>
</dbReference>
<proteinExistence type="inferred from homology"/>
<evidence type="ECO:0000313" key="11">
    <source>
        <dbReference type="EMBL" id="KAG0585096.1"/>
    </source>
</evidence>
<dbReference type="InterPro" id="IPR052215">
    <property type="entry name" value="Plant_ABCG"/>
</dbReference>
<dbReference type="InterPro" id="IPR027417">
    <property type="entry name" value="P-loop_NTPase"/>
</dbReference>
<comment type="similarity">
    <text evidence="2">Belongs to the ABC transporter superfamily. ABCG family. Eye pigment precursor importer (TC 3.A.1.204) subfamily.</text>
</comment>
<dbReference type="CDD" id="cd03213">
    <property type="entry name" value="ABCG_EPDR"/>
    <property type="match status" value="1"/>
</dbReference>
<feature type="domain" description="ABC transporter" evidence="10">
    <location>
        <begin position="58"/>
        <end position="301"/>
    </location>
</feature>
<evidence type="ECO:0000256" key="4">
    <source>
        <dbReference type="ARBA" id="ARBA00022692"/>
    </source>
</evidence>
<evidence type="ECO:0000256" key="2">
    <source>
        <dbReference type="ARBA" id="ARBA00005814"/>
    </source>
</evidence>
<keyword evidence="4 9" id="KW-0812">Transmembrane</keyword>
<keyword evidence="6" id="KW-0067">ATP-binding</keyword>
<dbReference type="PROSITE" id="PS50893">
    <property type="entry name" value="ABC_TRANSPORTER_2"/>
    <property type="match status" value="1"/>
</dbReference>
<comment type="subcellular location">
    <subcellularLocation>
        <location evidence="1">Membrane</location>
        <topology evidence="1">Multi-pass membrane protein</topology>
    </subcellularLocation>
</comment>
<gene>
    <name evidence="11" type="ORF">KC19_3G257900</name>
</gene>
<keyword evidence="7 9" id="KW-1133">Transmembrane helix</keyword>
<dbReference type="SUPFAM" id="SSF52540">
    <property type="entry name" value="P-loop containing nucleoside triphosphate hydrolases"/>
    <property type="match status" value="1"/>
</dbReference>
<name>A0A8T0IQI6_CERPU</name>
<dbReference type="Pfam" id="PF00005">
    <property type="entry name" value="ABC_tran"/>
    <property type="match status" value="1"/>
</dbReference>
<dbReference type="GO" id="GO:0016020">
    <property type="term" value="C:membrane"/>
    <property type="evidence" value="ECO:0007669"/>
    <property type="project" value="UniProtKB-SubCell"/>
</dbReference>
<evidence type="ECO:0000256" key="1">
    <source>
        <dbReference type="ARBA" id="ARBA00004141"/>
    </source>
</evidence>
<dbReference type="Gene3D" id="3.40.50.300">
    <property type="entry name" value="P-loop containing nucleotide triphosphate hydrolases"/>
    <property type="match status" value="1"/>
</dbReference>
<dbReference type="GO" id="GO:0016887">
    <property type="term" value="F:ATP hydrolysis activity"/>
    <property type="evidence" value="ECO:0007669"/>
    <property type="project" value="InterPro"/>
</dbReference>
<sequence length="716" mass="79474">MAEVEGVDHLCHEGRCTHRKVCREVVGSLGNEMLSTQAARAGVGRGGRGQYGNIDATLTWKDLNVTVSDLKRKRRTVLFNASGYAEPGKVMAIMGPSGSGKSTLLDALAGRWARNATHTGEILLNGRKQQMSYGTAAYVTQDDILTGTLTVRETISYSAQMQLPSSMSTAQKNDVVEQTIAEMGLRTCSDTKVGNWHLKGLSGGERRRLSIAVEVLTKPRLMYLDEPTSGLDSAAAFFVTSKLRSLAKDGKTIIASIHQPSSEVFNCFDTLCLLSEGRTIYFGPASNALEYFAAVGFPCPPLRNPSDHFLRAINPEFDDQELDTSLIKDMERGGTLDNLSTAEIVKILVDAYVCSDAAYNVIATIQDLSKNAGLLLNQNGSEAGFFSQTSALTRRSFRNMRRDLGYYWLRLIIYIALGVSIGSVFRNVGTSWNAIRSRAGAMTFMTGFLTFMSIGGFPSFVEDLKVFSRERLNGHYGVGAFVLANSISSAPFLFFISLPTSLVVYYLVGLHPGFMRFFYFQICLFASMWVVESVMMAIAALVSPNYLLGIIIGASVQAVYFLCSGFARLPSDYPKFMWKYPMFYVSFHTYFLQGMAENDFEGLTFENYIKDWPRITGEQVLTDVLQVTVTRSKWWNLGILFLMVFFYRVIFFATVKFAETMQPWINGVLLPLLRPSKQPKSTVMLETTAPVSGSPLHIMPTPERPLIKQTKPFSFS</sequence>
<feature type="transmembrane region" description="Helical" evidence="9">
    <location>
        <begin position="407"/>
        <end position="428"/>
    </location>
</feature>
<dbReference type="InterPro" id="IPR003439">
    <property type="entry name" value="ABC_transporter-like_ATP-bd"/>
</dbReference>
<comment type="caution">
    <text evidence="11">The sequence shown here is derived from an EMBL/GenBank/DDBJ whole genome shotgun (WGS) entry which is preliminary data.</text>
</comment>